<evidence type="ECO:0000313" key="5">
    <source>
        <dbReference type="Proteomes" id="UP001332192"/>
    </source>
</evidence>
<sequence>MRGRWRAGRAVGLALFVIVGAKAAAAGAASAPGAAASGIAMTVEVEHLVISPAPGQARPAFDVLDVLRLAPGPWSAAGQALRVPLPAGYEGLRVIDGLVPASLKRQPDAVVGTIAAPGGGRQEGTTVAIAYRIAADALPHPWAVERPFTVGTLIVLLDPGLQASVVGASAAGTVDVEGRSYQAFVREQAAAGDAPVLLVLGSAAVAGGGRPAGLPWSVAGALGLMGAGAALVLVLRRRERSRSRVAEAIVALDAEYGAGYLEADRYERQRALLLRELAGMDPATSRRPEGGDAAAPGSGVGP</sequence>
<evidence type="ECO:0000256" key="3">
    <source>
        <dbReference type="SAM" id="SignalP"/>
    </source>
</evidence>
<keyword evidence="3" id="KW-0732">Signal</keyword>
<dbReference type="RefSeq" id="WP_324717035.1">
    <property type="nucleotide sequence ID" value="NZ_CP141615.1"/>
</dbReference>
<feature type="chain" id="PRO_5045388188" description="SHOCT domain-containing protein" evidence="3">
    <location>
        <begin position="24"/>
        <end position="302"/>
    </location>
</feature>
<dbReference type="Proteomes" id="UP001332192">
    <property type="component" value="Chromosome"/>
</dbReference>
<name>A0ABZ1BZ16_9FIRM</name>
<evidence type="ECO:0000256" key="1">
    <source>
        <dbReference type="SAM" id="MobiDB-lite"/>
    </source>
</evidence>
<feature type="region of interest" description="Disordered" evidence="1">
    <location>
        <begin position="282"/>
        <end position="302"/>
    </location>
</feature>
<keyword evidence="2" id="KW-1133">Transmembrane helix</keyword>
<evidence type="ECO:0000256" key="2">
    <source>
        <dbReference type="SAM" id="Phobius"/>
    </source>
</evidence>
<feature type="transmembrane region" description="Helical" evidence="2">
    <location>
        <begin position="214"/>
        <end position="235"/>
    </location>
</feature>
<evidence type="ECO:0008006" key="6">
    <source>
        <dbReference type="Google" id="ProtNLM"/>
    </source>
</evidence>
<keyword evidence="2" id="KW-0472">Membrane</keyword>
<protein>
    <recommendedName>
        <fullName evidence="6">SHOCT domain-containing protein</fullName>
    </recommendedName>
</protein>
<evidence type="ECO:0000313" key="4">
    <source>
        <dbReference type="EMBL" id="WRP17765.1"/>
    </source>
</evidence>
<proteinExistence type="predicted"/>
<dbReference type="EMBL" id="CP141615">
    <property type="protein sequence ID" value="WRP17765.1"/>
    <property type="molecule type" value="Genomic_DNA"/>
</dbReference>
<gene>
    <name evidence="4" type="ORF">U7230_01780</name>
</gene>
<keyword evidence="2" id="KW-0812">Transmembrane</keyword>
<keyword evidence="5" id="KW-1185">Reference proteome</keyword>
<accession>A0ABZ1BZ16</accession>
<reference evidence="4 5" key="1">
    <citation type="journal article" date="2024" name="Front. Microbiol.">
        <title>Novel thermophilic genera Geochorda gen. nov. and Carboxydochorda gen. nov. from the deep terrestrial subsurface reveal the ecophysiological diversity in the class Limnochordia.</title>
        <authorList>
            <person name="Karnachuk O.V."/>
            <person name="Lukina A.P."/>
            <person name="Avakyan M.R."/>
            <person name="Kadnikov V.V."/>
            <person name="Begmatov S."/>
            <person name="Beletsky A.V."/>
            <person name="Vlasova K.G."/>
            <person name="Novikov A.A."/>
            <person name="Shcherbakova V.A."/>
            <person name="Mardanov A.V."/>
            <person name="Ravin N.V."/>
        </authorList>
    </citation>
    <scope>NUCLEOTIDE SEQUENCE [LARGE SCALE GENOMIC DNA]</scope>
    <source>
        <strain evidence="4 5">L945</strain>
    </source>
</reference>
<organism evidence="4 5">
    <name type="scientific">Carboxydichorda subterranea</name>
    <dbReference type="NCBI Taxonomy" id="3109565"/>
    <lineage>
        <taxon>Bacteria</taxon>
        <taxon>Bacillati</taxon>
        <taxon>Bacillota</taxon>
        <taxon>Limnochordia</taxon>
        <taxon>Limnochordales</taxon>
        <taxon>Geochordaceae</taxon>
        <taxon>Carboxydichorda</taxon>
    </lineage>
</organism>
<feature type="signal peptide" evidence="3">
    <location>
        <begin position="1"/>
        <end position="23"/>
    </location>
</feature>